<dbReference type="PANTHER" id="PTHR43481">
    <property type="entry name" value="FRUCTOSE-1-PHOSPHATE PHOSPHATASE"/>
    <property type="match status" value="1"/>
</dbReference>
<keyword evidence="4" id="KW-0460">Magnesium</keyword>
<dbReference type="RefSeq" id="WP_301711088.1">
    <property type="nucleotide sequence ID" value="NZ_SDWY01000002.1"/>
</dbReference>
<evidence type="ECO:0000256" key="1">
    <source>
        <dbReference type="ARBA" id="ARBA00006171"/>
    </source>
</evidence>
<comment type="caution">
    <text evidence="6">The sequence shown here is derived from an EMBL/GenBank/DDBJ whole genome shotgun (WGS) entry which is preliminary data.</text>
</comment>
<dbReference type="InterPro" id="IPR006439">
    <property type="entry name" value="HAD-SF_hydro_IA"/>
</dbReference>
<dbReference type="Pfam" id="PF00702">
    <property type="entry name" value="Hydrolase"/>
    <property type="match status" value="1"/>
</dbReference>
<dbReference type="InterPro" id="IPR051806">
    <property type="entry name" value="HAD-like_SPP"/>
</dbReference>
<evidence type="ECO:0000256" key="4">
    <source>
        <dbReference type="PIRSR" id="PIRSR610972-3"/>
    </source>
</evidence>
<evidence type="ECO:0000313" key="6">
    <source>
        <dbReference type="EMBL" id="MDN6900187.1"/>
    </source>
</evidence>
<proteinExistence type="inferred from homology"/>
<dbReference type="EMBL" id="SDWY01000002">
    <property type="protein sequence ID" value="MDN6900187.1"/>
    <property type="molecule type" value="Genomic_DNA"/>
</dbReference>
<feature type="binding site" evidence="4">
    <location>
        <position position="176"/>
    </location>
    <ligand>
        <name>Mg(2+)</name>
        <dbReference type="ChEBI" id="CHEBI:18420"/>
    </ligand>
</feature>
<dbReference type="Proteomes" id="UP001167919">
    <property type="component" value="Unassembled WGS sequence"/>
</dbReference>
<dbReference type="SUPFAM" id="SSF56784">
    <property type="entry name" value="HAD-like"/>
    <property type="match status" value="1"/>
</dbReference>
<feature type="site" description="Important for catalytic activity and assists the phosphoryl transfer reaction to Asp8 by balancing charge and orienting the reacting groups" evidence="5">
    <location>
        <position position="120"/>
    </location>
</feature>
<dbReference type="NCBIfam" id="TIGR02009">
    <property type="entry name" value="PGMB-YQAB-SF"/>
    <property type="match status" value="1"/>
</dbReference>
<dbReference type="NCBIfam" id="TIGR01509">
    <property type="entry name" value="HAD-SF-IA-v3"/>
    <property type="match status" value="1"/>
</dbReference>
<evidence type="ECO:0000256" key="3">
    <source>
        <dbReference type="PIRSR" id="PIRSR610972-2"/>
    </source>
</evidence>
<keyword evidence="4" id="KW-0479">Metal-binding</keyword>
<feature type="binding site" evidence="3">
    <location>
        <begin position="48"/>
        <end position="53"/>
    </location>
    <ligand>
        <name>substrate</name>
    </ligand>
</feature>
<dbReference type="NCBIfam" id="TIGR01990">
    <property type="entry name" value="bPGM"/>
    <property type="match status" value="1"/>
</dbReference>
<feature type="active site" description="Proton donor/acceptor" evidence="2">
    <location>
        <position position="15"/>
    </location>
</feature>
<reference evidence="6" key="1">
    <citation type="submission" date="2019-01" db="EMBL/GenBank/DDBJ databases">
        <title>Oenococcus sicerae UCMA17102.</title>
        <authorList>
            <person name="Cousin F.J."/>
            <person name="Le Guellec R."/>
            <person name="Cretenet M."/>
        </authorList>
    </citation>
    <scope>NUCLEOTIDE SEQUENCE</scope>
    <source>
        <strain evidence="6">UCMA17102</strain>
    </source>
</reference>
<dbReference type="GO" id="GO:0000287">
    <property type="term" value="F:magnesium ion binding"/>
    <property type="evidence" value="ECO:0007669"/>
    <property type="project" value="InterPro"/>
</dbReference>
<dbReference type="InterPro" id="IPR036412">
    <property type="entry name" value="HAD-like_sf"/>
</dbReference>
<evidence type="ECO:0000313" key="7">
    <source>
        <dbReference type="Proteomes" id="UP001167919"/>
    </source>
</evidence>
<protein>
    <submittedName>
        <fullName evidence="6">Beta-phosphoglucomutase</fullName>
        <ecNumber evidence="6">5.4.2.6</ecNumber>
    </submittedName>
</protein>
<feature type="binding site" evidence="3">
    <location>
        <position position="29"/>
    </location>
    <ligand>
        <name>substrate</name>
    </ligand>
</feature>
<keyword evidence="6" id="KW-0413">Isomerase</keyword>
<dbReference type="Gene3D" id="1.10.150.240">
    <property type="entry name" value="Putative phosphatase, domain 2"/>
    <property type="match status" value="1"/>
</dbReference>
<dbReference type="SFLD" id="SFLDS00003">
    <property type="entry name" value="Haloacid_Dehalogenase"/>
    <property type="match status" value="1"/>
</dbReference>
<feature type="binding site" evidence="3">
    <location>
        <begin position="13"/>
        <end position="15"/>
    </location>
    <ligand>
        <name>substrate</name>
    </ligand>
</feature>
<dbReference type="SFLD" id="SFLDG01129">
    <property type="entry name" value="C1.5:_HAD__Beta-PGM__Phosphata"/>
    <property type="match status" value="1"/>
</dbReference>
<dbReference type="SFLD" id="SFLDF00046">
    <property type="entry name" value="beta-phosphoglucomutase"/>
    <property type="match status" value="1"/>
</dbReference>
<dbReference type="GO" id="GO:0005975">
    <property type="term" value="P:carbohydrate metabolic process"/>
    <property type="evidence" value="ECO:0007669"/>
    <property type="project" value="InterPro"/>
</dbReference>
<comment type="similarity">
    <text evidence="1">Belongs to the HAD-like hydrolase superfamily. CbbY/CbbZ/Gph/YieH family.</text>
</comment>
<feature type="site" description="Important for catalytic activity and assists the phosphoryl transfer reaction to Asp8 by balancing charge and orienting the reacting groups" evidence="5">
    <location>
        <position position="151"/>
    </location>
</feature>
<feature type="binding site" evidence="3">
    <location>
        <begin position="120"/>
        <end position="124"/>
    </location>
    <ligand>
        <name>substrate</name>
    </ligand>
</feature>
<feature type="binding site" evidence="3">
    <location>
        <position position="56"/>
    </location>
    <ligand>
        <name>substrate</name>
    </ligand>
</feature>
<dbReference type="InterPro" id="IPR010976">
    <property type="entry name" value="B-phosphoglucomutase_hydrolase"/>
</dbReference>
<comment type="cofactor">
    <cofactor evidence="4">
        <name>Mg(2+)</name>
        <dbReference type="ChEBI" id="CHEBI:18420"/>
    </cofactor>
    <text evidence="4">Binds 2 magnesium ions per subunit.</text>
</comment>
<dbReference type="GO" id="GO:0050308">
    <property type="term" value="F:sugar-phosphatase activity"/>
    <property type="evidence" value="ECO:0007669"/>
    <property type="project" value="TreeGrafter"/>
</dbReference>
<dbReference type="GO" id="GO:0008801">
    <property type="term" value="F:beta-phosphoglucomutase activity"/>
    <property type="evidence" value="ECO:0007669"/>
    <property type="project" value="UniProtKB-EC"/>
</dbReference>
<dbReference type="EC" id="5.4.2.6" evidence="6"/>
<feature type="binding site" evidence="3">
    <location>
        <position position="82"/>
    </location>
    <ligand>
        <name>substrate</name>
    </ligand>
</feature>
<dbReference type="CDD" id="cd02598">
    <property type="entry name" value="HAD_BPGM"/>
    <property type="match status" value="1"/>
</dbReference>
<organism evidence="6 7">
    <name type="scientific">Oenococcus sicerae</name>
    <dbReference type="NCBI Taxonomy" id="2203724"/>
    <lineage>
        <taxon>Bacteria</taxon>
        <taxon>Bacillati</taxon>
        <taxon>Bacillota</taxon>
        <taxon>Bacilli</taxon>
        <taxon>Lactobacillales</taxon>
        <taxon>Lactobacillaceae</taxon>
        <taxon>Oenococcus</taxon>
    </lineage>
</organism>
<feature type="binding site" evidence="3">
    <location>
        <position position="151"/>
    </location>
    <ligand>
        <name>substrate</name>
    </ligand>
</feature>
<feature type="binding site" evidence="4">
    <location>
        <position position="175"/>
    </location>
    <ligand>
        <name>Mg(2+)</name>
        <dbReference type="ChEBI" id="CHEBI:18420"/>
    </ligand>
</feature>
<evidence type="ECO:0000256" key="2">
    <source>
        <dbReference type="PIRSR" id="PIRSR610972-1"/>
    </source>
</evidence>
<dbReference type="PANTHER" id="PTHR43481:SF4">
    <property type="entry name" value="GLYCEROL-1-PHOSPHATE PHOSPHOHYDROLASE 1-RELATED"/>
    <property type="match status" value="1"/>
</dbReference>
<dbReference type="Gene3D" id="3.40.50.1000">
    <property type="entry name" value="HAD superfamily/HAD-like"/>
    <property type="match status" value="1"/>
</dbReference>
<feature type="binding site" evidence="4">
    <location>
        <position position="13"/>
    </location>
    <ligand>
        <name>Mg(2+)</name>
        <dbReference type="ChEBI" id="CHEBI:18420"/>
    </ligand>
</feature>
<name>A0AAJ1VQH1_9LACO</name>
<dbReference type="InterPro" id="IPR023214">
    <property type="entry name" value="HAD_sf"/>
</dbReference>
<evidence type="ECO:0000256" key="5">
    <source>
        <dbReference type="PIRSR" id="PIRSR610972-4"/>
    </source>
</evidence>
<accession>A0AAJ1VQH1</accession>
<feature type="binding site" evidence="4">
    <location>
        <position position="15"/>
    </location>
    <ligand>
        <name>Mg(2+)</name>
        <dbReference type="ChEBI" id="CHEBI:18420"/>
    </ligand>
</feature>
<dbReference type="SFLD" id="SFLDG01135">
    <property type="entry name" value="C1.5.6:_HAD__Beta-PGM__Phospha"/>
    <property type="match status" value="1"/>
</dbReference>
<dbReference type="InterPro" id="IPR010972">
    <property type="entry name" value="Beta-PGM"/>
</dbReference>
<feature type="active site" description="Nucleophile" evidence="2">
    <location>
        <position position="13"/>
    </location>
</feature>
<gene>
    <name evidence="6" type="primary">pgmB</name>
    <name evidence="6" type="ORF">EVC35_04100</name>
</gene>
<dbReference type="InterPro" id="IPR023198">
    <property type="entry name" value="PGP-like_dom2"/>
</dbReference>
<dbReference type="AlphaFoldDB" id="A0AAJ1VQH1"/>
<sequence length="227" mass="25009">MKDFSSVKGFIFDLDGVITDTAKFHEIAWHRVADEVGATWNQQLANGLKGVSRMDSLNEILKVAGKDGVYSRFDKEKLANQKNKQYQDLIKKIGPNDMLPGMKHFIEELRQNNYPMSIASASKNASTILNQLKITDYFRGIVDPSALHFGKPNPEIFIQAADIIGLKAEEIVSIEDAFAGIKSIKAAGQISLGIGSATLAAKPDLYFRDTSQVSLSAVAKKIDELYL</sequence>